<dbReference type="Gene3D" id="1.25.40.10">
    <property type="entry name" value="Tetratricopeptide repeat domain"/>
    <property type="match status" value="3"/>
</dbReference>
<evidence type="ECO:0000256" key="4">
    <source>
        <dbReference type="PROSITE-ProRule" id="PRU00339"/>
    </source>
</evidence>
<organism evidence="5 6">
    <name type="scientific">Chlamydomonas incerta</name>
    <dbReference type="NCBI Taxonomy" id="51695"/>
    <lineage>
        <taxon>Eukaryota</taxon>
        <taxon>Viridiplantae</taxon>
        <taxon>Chlorophyta</taxon>
        <taxon>core chlorophytes</taxon>
        <taxon>Chlorophyceae</taxon>
        <taxon>CS clade</taxon>
        <taxon>Chlamydomonadales</taxon>
        <taxon>Chlamydomonadaceae</taxon>
        <taxon>Chlamydomonas</taxon>
    </lineage>
</organism>
<dbReference type="OrthoDB" id="309339at2759"/>
<comment type="caution">
    <text evidence="5">The sequence shown here is derived from an EMBL/GenBank/DDBJ whole genome shotgun (WGS) entry which is preliminary data.</text>
</comment>
<feature type="repeat" description="TPR" evidence="4">
    <location>
        <begin position="178"/>
        <end position="211"/>
    </location>
</feature>
<feature type="repeat" description="TPR" evidence="4">
    <location>
        <begin position="246"/>
        <end position="279"/>
    </location>
</feature>
<dbReference type="PROSITE" id="PS50005">
    <property type="entry name" value="TPR"/>
    <property type="match status" value="4"/>
</dbReference>
<evidence type="ECO:0000256" key="1">
    <source>
        <dbReference type="ARBA" id="ARBA00022737"/>
    </source>
</evidence>
<evidence type="ECO:0000256" key="3">
    <source>
        <dbReference type="ARBA" id="ARBA00023778"/>
    </source>
</evidence>
<reference evidence="5" key="1">
    <citation type="journal article" date="2020" name="bioRxiv">
        <title>Comparative genomics of Chlamydomonas.</title>
        <authorList>
            <person name="Craig R.J."/>
            <person name="Hasan A.R."/>
            <person name="Ness R.W."/>
            <person name="Keightley P.D."/>
        </authorList>
    </citation>
    <scope>NUCLEOTIDE SEQUENCE</scope>
    <source>
        <strain evidence="5">SAG 7.73</strain>
    </source>
</reference>
<dbReference type="InterPro" id="IPR019734">
    <property type="entry name" value="TPR_rpt"/>
</dbReference>
<keyword evidence="2 4" id="KW-0802">TPR repeat</keyword>
<dbReference type="PANTHER" id="PTHR44186:SF1">
    <property type="entry name" value="BARDET-BIEDL SYNDROME 4 PROTEIN"/>
    <property type="match status" value="1"/>
</dbReference>
<dbReference type="Pfam" id="PF13181">
    <property type="entry name" value="TPR_8"/>
    <property type="match status" value="1"/>
</dbReference>
<evidence type="ECO:0000256" key="2">
    <source>
        <dbReference type="ARBA" id="ARBA00022803"/>
    </source>
</evidence>
<comment type="similarity">
    <text evidence="3">Belongs to the BBS4 family.</text>
</comment>
<evidence type="ECO:0000313" key="5">
    <source>
        <dbReference type="EMBL" id="KAG2433899.1"/>
    </source>
</evidence>
<accession>A0A835SVC5</accession>
<dbReference type="PROSITE" id="PS50293">
    <property type="entry name" value="TPR_REGION"/>
    <property type="match status" value="1"/>
</dbReference>
<keyword evidence="1" id="KW-0677">Repeat</keyword>
<proteinExistence type="inferred from homology"/>
<sequence>MSSLAQQRDKRNYQLHLLYTRQEFEECLKQIDKVLEETDGLCEYAIYIKALIMRHRGKIQESLGLFQQATAINPHNVANLKQVGRSLYLLGKHKAAVDVYEEAQKFGAPDWEIMHNKGLCYMYLKQYDRAIESFRVAIDIQPHDSTFLQLGKVYGMMDDYSQAINVYMEALEHSPENPELLTTLGLLFLRTNDNPRAFEYLTTSLTHDPRNPRTILAAGSIIQDQSDMDVALVKYRVAAVQTPNSPQLWNNIGMCFFGKQRYIAAIACLKKALYLGPFEWIISYNLGLVHLHTGQYASAFHFFSASVNLKPDFAHSYMYLAVTLARLDDYDNACAAYDKAIQMAGVPGEPVFHLNYAILQYQSKQYDAAKLQLHAFQALWGDMDEEARRADPEVGEQAALLGQLLGM</sequence>
<dbReference type="GO" id="GO:0061512">
    <property type="term" value="P:protein localization to cilium"/>
    <property type="evidence" value="ECO:0007669"/>
    <property type="project" value="TreeGrafter"/>
</dbReference>
<dbReference type="GO" id="GO:0060271">
    <property type="term" value="P:cilium assembly"/>
    <property type="evidence" value="ECO:0007669"/>
    <property type="project" value="TreeGrafter"/>
</dbReference>
<dbReference type="SUPFAM" id="SSF48452">
    <property type="entry name" value="TPR-like"/>
    <property type="match status" value="3"/>
</dbReference>
<dbReference type="Proteomes" id="UP000650467">
    <property type="component" value="Unassembled WGS sequence"/>
</dbReference>
<protein>
    <submittedName>
        <fullName evidence="5">Uncharacterized protein</fullName>
    </submittedName>
</protein>
<dbReference type="PANTHER" id="PTHR44186">
    <property type="match status" value="1"/>
</dbReference>
<dbReference type="EMBL" id="JAEHOC010000018">
    <property type="protein sequence ID" value="KAG2433899.1"/>
    <property type="molecule type" value="Genomic_DNA"/>
</dbReference>
<dbReference type="InterPro" id="IPR013105">
    <property type="entry name" value="TPR_2"/>
</dbReference>
<evidence type="ECO:0000313" key="6">
    <source>
        <dbReference type="Proteomes" id="UP000650467"/>
    </source>
</evidence>
<dbReference type="SMART" id="SM00028">
    <property type="entry name" value="TPR"/>
    <property type="match status" value="8"/>
</dbReference>
<feature type="repeat" description="TPR" evidence="4">
    <location>
        <begin position="280"/>
        <end position="313"/>
    </location>
</feature>
<dbReference type="InterPro" id="IPR011990">
    <property type="entry name" value="TPR-like_helical_dom_sf"/>
</dbReference>
<gene>
    <name evidence="5" type="ORF">HXX76_008252</name>
</gene>
<feature type="repeat" description="TPR" evidence="4">
    <location>
        <begin position="144"/>
        <end position="177"/>
    </location>
</feature>
<dbReference type="Pfam" id="PF07719">
    <property type="entry name" value="TPR_2"/>
    <property type="match status" value="1"/>
</dbReference>
<dbReference type="AlphaFoldDB" id="A0A835SVC5"/>
<name>A0A835SVC5_CHLIN</name>
<keyword evidence="6" id="KW-1185">Reference proteome</keyword>
<dbReference type="GO" id="GO:0036064">
    <property type="term" value="C:ciliary basal body"/>
    <property type="evidence" value="ECO:0007669"/>
    <property type="project" value="TreeGrafter"/>
</dbReference>
<dbReference type="Pfam" id="PF13432">
    <property type="entry name" value="TPR_16"/>
    <property type="match status" value="2"/>
</dbReference>